<dbReference type="Proteomes" id="UP001280121">
    <property type="component" value="Unassembled WGS sequence"/>
</dbReference>
<accession>A0AAD9XNP6</accession>
<name>A0AAD9XNP6_9ROSI</name>
<dbReference type="EMBL" id="JANJYI010000001">
    <property type="protein sequence ID" value="KAK2662628.1"/>
    <property type="molecule type" value="Genomic_DNA"/>
</dbReference>
<feature type="non-terminal residue" evidence="1">
    <location>
        <position position="92"/>
    </location>
</feature>
<comment type="caution">
    <text evidence="1">The sequence shown here is derived from an EMBL/GenBank/DDBJ whole genome shotgun (WGS) entry which is preliminary data.</text>
</comment>
<organism evidence="1 2">
    <name type="scientific">Dipteronia dyeriana</name>
    <dbReference type="NCBI Taxonomy" id="168575"/>
    <lineage>
        <taxon>Eukaryota</taxon>
        <taxon>Viridiplantae</taxon>
        <taxon>Streptophyta</taxon>
        <taxon>Embryophyta</taxon>
        <taxon>Tracheophyta</taxon>
        <taxon>Spermatophyta</taxon>
        <taxon>Magnoliopsida</taxon>
        <taxon>eudicotyledons</taxon>
        <taxon>Gunneridae</taxon>
        <taxon>Pentapetalae</taxon>
        <taxon>rosids</taxon>
        <taxon>malvids</taxon>
        <taxon>Sapindales</taxon>
        <taxon>Sapindaceae</taxon>
        <taxon>Hippocastanoideae</taxon>
        <taxon>Acereae</taxon>
        <taxon>Dipteronia</taxon>
    </lineage>
</organism>
<dbReference type="AlphaFoldDB" id="A0AAD9XNP6"/>
<dbReference type="PANTHER" id="PTHR45125:SF3">
    <property type="entry name" value="NO-APICAL-MERISTEM-ASSOCIATED CARBOXY-TERMINAL DOMAIN PROTEIN"/>
    <property type="match status" value="1"/>
</dbReference>
<evidence type="ECO:0000313" key="1">
    <source>
        <dbReference type="EMBL" id="KAK2662628.1"/>
    </source>
</evidence>
<dbReference type="PANTHER" id="PTHR45125">
    <property type="entry name" value="F21J9.4-RELATED"/>
    <property type="match status" value="1"/>
</dbReference>
<keyword evidence="2" id="KW-1185">Reference proteome</keyword>
<sequence length="92" mass="11101">MGDSYFTNLLNEDSAYDLPNEYLYQSEATQNIEKEPNQRRPTKYFTTEEDILLISAYLNISTDVIQRKEQKSVTYWERVHHYFHEHTKFEST</sequence>
<gene>
    <name evidence="1" type="ORF">Ddye_001202</name>
</gene>
<proteinExistence type="predicted"/>
<evidence type="ECO:0000313" key="2">
    <source>
        <dbReference type="Proteomes" id="UP001280121"/>
    </source>
</evidence>
<reference evidence="1" key="1">
    <citation type="journal article" date="2023" name="Plant J.">
        <title>Genome sequences and population genomics provide insights into the demographic history, inbreeding, and mutation load of two 'living fossil' tree species of Dipteronia.</title>
        <authorList>
            <person name="Feng Y."/>
            <person name="Comes H.P."/>
            <person name="Chen J."/>
            <person name="Zhu S."/>
            <person name="Lu R."/>
            <person name="Zhang X."/>
            <person name="Li P."/>
            <person name="Qiu J."/>
            <person name="Olsen K.M."/>
            <person name="Qiu Y."/>
        </authorList>
    </citation>
    <scope>NUCLEOTIDE SEQUENCE</scope>
    <source>
        <strain evidence="1">KIB01</strain>
    </source>
</reference>
<protein>
    <submittedName>
        <fullName evidence="1">Uncharacterized protein</fullName>
    </submittedName>
</protein>